<dbReference type="OrthoDB" id="9806486at2"/>
<keyword evidence="4 8" id="KW-0799">Topoisomerase</keyword>
<dbReference type="InterPro" id="IPR013758">
    <property type="entry name" value="Topo_IIA_A/C_ab"/>
</dbReference>
<dbReference type="EMBL" id="RLII01000005">
    <property type="protein sequence ID" value="RXE59566.1"/>
    <property type="molecule type" value="Genomic_DNA"/>
</dbReference>
<dbReference type="Pfam" id="PF00521">
    <property type="entry name" value="DNA_topoisoIV"/>
    <property type="match status" value="1"/>
</dbReference>
<evidence type="ECO:0000256" key="2">
    <source>
        <dbReference type="ARBA" id="ARBA00012895"/>
    </source>
</evidence>
<dbReference type="SUPFAM" id="SSF101904">
    <property type="entry name" value="GyrA/ParC C-terminal domain-like"/>
    <property type="match status" value="1"/>
</dbReference>
<dbReference type="Proteomes" id="UP000289166">
    <property type="component" value="Unassembled WGS sequence"/>
</dbReference>
<evidence type="ECO:0000256" key="7">
    <source>
        <dbReference type="ARBA" id="ARBA00023235"/>
    </source>
</evidence>
<evidence type="ECO:0000256" key="8">
    <source>
        <dbReference type="PROSITE-ProRule" id="PRU01384"/>
    </source>
</evidence>
<dbReference type="InterPro" id="IPR013757">
    <property type="entry name" value="Topo_IIA_A_a_sf"/>
</dbReference>
<dbReference type="Gene3D" id="3.30.1360.40">
    <property type="match status" value="1"/>
</dbReference>
<dbReference type="PANTHER" id="PTHR43493">
    <property type="entry name" value="DNA GYRASE/TOPOISOMERASE SUBUNIT A"/>
    <property type="match status" value="1"/>
</dbReference>
<dbReference type="Gene3D" id="3.90.199.10">
    <property type="entry name" value="Topoisomerase II, domain 5"/>
    <property type="match status" value="1"/>
</dbReference>
<evidence type="ECO:0000256" key="1">
    <source>
        <dbReference type="ARBA" id="ARBA00000185"/>
    </source>
</evidence>
<dbReference type="AlphaFoldDB" id="A0A4Q0I5H4"/>
<evidence type="ECO:0000259" key="9">
    <source>
        <dbReference type="PROSITE" id="PS52040"/>
    </source>
</evidence>
<feature type="domain" description="Topo IIA-type catalytic" evidence="9">
    <location>
        <begin position="31"/>
        <end position="493"/>
    </location>
</feature>
<feature type="active site" description="O-(5'-phospho-DNA)-tyrosine intermediate" evidence="8">
    <location>
        <position position="120"/>
    </location>
</feature>
<sequence>MPSNNLIEQKIVDTLEKNYMPYAMSVIVSRAIPEIDGLKPSHRKLLYTMYKMGLLTGEKTKSANVVGQTMKLNPHGDMAIYETLVRLTRGNNALLLPYVDSKGNFGKHYSRDMKFAAPRYTEVKLEKICEELFRDIDKDTVEFVDNYDGTMKEPRLLPTTYPSILVNANQGIAVGMASNICSFNLIEVCNAAIELIKDENMDLLKVLKAPDLPSGGQLIYNEGEMREIYEKGRGSFKLRAKYRYDKANNCIEIYEIPYTTTVEAIIDSIIDLVKSNKIRDISDVRDETDLNGLKIALDVKKNTDPDTLMNKLYRFTPLQDSFSCNFNILINGHPMVMGIKQILREWISFRVECIKRQTLFDIDKKSQKLHILLGLEKILLDIDKAIKIIRNTEQEALVVPNLMEGFEIDQVQAEFVAEIKLRNLNKEYIIKRVSEIDSLKKEIAELNDLYGSEKKIKKVIIKQLEEVSKKYGKPRCTEIIGEEHVEEITQEHLIEDYNLKLFLTQQNYLKKIPLTSLRTSPEHKLKEDDFIVQELETHNKADLLLFSNKQTVYKMRIYEIEDCKASSLGEFLSNVLNLEEGEEIIHMVATDDYKGQMIFAFENGKVAKIELESYATKTNRKKLSNAYNGLSKLIYIGHIMEDEELVAFSSLNKVLIFNTSGINSKSTRDSQGVQVLKSKKGSIMTCIKKISEVSFTDPDYYRTKNIPAIGCYLKDEDVDDNQIKLDL</sequence>
<dbReference type="InterPro" id="IPR002205">
    <property type="entry name" value="Topo_IIA_dom_A"/>
</dbReference>
<evidence type="ECO:0000256" key="6">
    <source>
        <dbReference type="ARBA" id="ARBA00023136"/>
    </source>
</evidence>
<dbReference type="GO" id="GO:0034335">
    <property type="term" value="F:DNA negative supercoiling activity"/>
    <property type="evidence" value="ECO:0007669"/>
    <property type="project" value="UniProtKB-ARBA"/>
</dbReference>
<dbReference type="PANTHER" id="PTHR43493:SF1">
    <property type="entry name" value="DNA TOPOISOMERASE 4 SUBUNIT A"/>
    <property type="match status" value="1"/>
</dbReference>
<keyword evidence="3" id="KW-1003">Cell membrane</keyword>
<keyword evidence="5 8" id="KW-0238">DNA-binding</keyword>
<dbReference type="GO" id="GO:0005737">
    <property type="term" value="C:cytoplasm"/>
    <property type="evidence" value="ECO:0007669"/>
    <property type="project" value="TreeGrafter"/>
</dbReference>
<dbReference type="GO" id="GO:0005524">
    <property type="term" value="F:ATP binding"/>
    <property type="evidence" value="ECO:0007669"/>
    <property type="project" value="InterPro"/>
</dbReference>
<dbReference type="SUPFAM" id="SSF56719">
    <property type="entry name" value="Type II DNA topoisomerase"/>
    <property type="match status" value="1"/>
</dbReference>
<dbReference type="InterPro" id="IPR013760">
    <property type="entry name" value="Topo_IIA-like_dom_sf"/>
</dbReference>
<comment type="catalytic activity">
    <reaction evidence="1 8">
        <text>ATP-dependent breakage, passage and rejoining of double-stranded DNA.</text>
        <dbReference type="EC" id="5.6.2.2"/>
    </reaction>
</comment>
<evidence type="ECO:0000256" key="3">
    <source>
        <dbReference type="ARBA" id="ARBA00022475"/>
    </source>
</evidence>
<evidence type="ECO:0000313" key="11">
    <source>
        <dbReference type="Proteomes" id="UP000289166"/>
    </source>
</evidence>
<dbReference type="InterPro" id="IPR050220">
    <property type="entry name" value="Type_II_DNA_Topoisomerases"/>
</dbReference>
<dbReference type="GO" id="GO:0003677">
    <property type="term" value="F:DNA binding"/>
    <property type="evidence" value="ECO:0007669"/>
    <property type="project" value="UniProtKB-UniRule"/>
</dbReference>
<comment type="caution">
    <text evidence="10">The sequence shown here is derived from an EMBL/GenBank/DDBJ whole genome shotgun (WGS) entry which is preliminary data.</text>
</comment>
<dbReference type="InterPro" id="IPR035516">
    <property type="entry name" value="Gyrase/topoIV_suA_C"/>
</dbReference>
<proteinExistence type="predicted"/>
<dbReference type="Gene3D" id="1.10.268.10">
    <property type="entry name" value="Topoisomerase, domain 3"/>
    <property type="match status" value="1"/>
</dbReference>
<reference evidence="11" key="1">
    <citation type="submission" date="2018-11" db="EMBL/GenBank/DDBJ databases">
        <title>Genome sequencing of a novel mesophilic and cellulolytic organism within the genus Hungateiclostridium.</title>
        <authorList>
            <person name="Rettenmaier R."/>
            <person name="Liebl W."/>
            <person name="Zverlov V."/>
        </authorList>
    </citation>
    <scope>NUCLEOTIDE SEQUENCE [LARGE SCALE GENOMIC DNA]</scope>
    <source>
        <strain evidence="11">N2K1</strain>
    </source>
</reference>
<dbReference type="SMART" id="SM00434">
    <property type="entry name" value="TOP4c"/>
    <property type="match status" value="1"/>
</dbReference>
<dbReference type="RefSeq" id="WP_069194167.1">
    <property type="nucleotide sequence ID" value="NZ_RLII01000005.1"/>
</dbReference>
<keyword evidence="6" id="KW-0472">Membrane</keyword>
<name>A0A4Q0I5H4_9FIRM</name>
<dbReference type="Gene3D" id="2.120.10.90">
    <property type="entry name" value="DNA gyrase/topoisomerase IV, subunit A, C-terminal"/>
    <property type="match status" value="1"/>
</dbReference>
<dbReference type="GO" id="GO:0009330">
    <property type="term" value="C:DNA topoisomerase type II (double strand cut, ATP-hydrolyzing) complex"/>
    <property type="evidence" value="ECO:0007669"/>
    <property type="project" value="TreeGrafter"/>
</dbReference>
<dbReference type="GO" id="GO:0006265">
    <property type="term" value="P:DNA topological change"/>
    <property type="evidence" value="ECO:0007669"/>
    <property type="project" value="UniProtKB-UniRule"/>
</dbReference>
<organism evidence="10 11">
    <name type="scientific">Acetivibrio mesophilus</name>
    <dbReference type="NCBI Taxonomy" id="2487273"/>
    <lineage>
        <taxon>Bacteria</taxon>
        <taxon>Bacillati</taxon>
        <taxon>Bacillota</taxon>
        <taxon>Clostridia</taxon>
        <taxon>Eubacteriales</taxon>
        <taxon>Oscillospiraceae</taxon>
        <taxon>Acetivibrio</taxon>
    </lineage>
</organism>
<dbReference type="Pfam" id="PF03989">
    <property type="entry name" value="DNA_gyraseA_C"/>
    <property type="match status" value="2"/>
</dbReference>
<accession>A0A4Q0I5H4</accession>
<evidence type="ECO:0000256" key="4">
    <source>
        <dbReference type="ARBA" id="ARBA00023029"/>
    </source>
</evidence>
<gene>
    <name evidence="10" type="ORF">EFD62_06335</name>
</gene>
<dbReference type="EC" id="5.6.2.2" evidence="2"/>
<evidence type="ECO:0000313" key="10">
    <source>
        <dbReference type="EMBL" id="RXE59566.1"/>
    </source>
</evidence>
<protein>
    <recommendedName>
        <fullName evidence="2">DNA topoisomerase (ATP-hydrolyzing)</fullName>
        <ecNumber evidence="2">5.6.2.2</ecNumber>
    </recommendedName>
</protein>
<evidence type="ECO:0000256" key="5">
    <source>
        <dbReference type="ARBA" id="ARBA00023125"/>
    </source>
</evidence>
<dbReference type="PROSITE" id="PS52040">
    <property type="entry name" value="TOPO_IIA"/>
    <property type="match status" value="1"/>
</dbReference>
<keyword evidence="7 8" id="KW-0413">Isomerase</keyword>
<keyword evidence="11" id="KW-1185">Reference proteome</keyword>
<dbReference type="InterPro" id="IPR006691">
    <property type="entry name" value="GyrA/parC_rep"/>
</dbReference>